<proteinExistence type="predicted"/>
<dbReference type="EMBL" id="REGN01002970">
    <property type="protein sequence ID" value="RNA25173.1"/>
    <property type="molecule type" value="Genomic_DNA"/>
</dbReference>
<comment type="caution">
    <text evidence="1">The sequence shown here is derived from an EMBL/GenBank/DDBJ whole genome shotgun (WGS) entry which is preliminary data.</text>
</comment>
<protein>
    <submittedName>
        <fullName evidence="1">Uncharacterized protein</fullName>
    </submittedName>
</protein>
<dbReference type="Proteomes" id="UP000276133">
    <property type="component" value="Unassembled WGS sequence"/>
</dbReference>
<evidence type="ECO:0000313" key="1">
    <source>
        <dbReference type="EMBL" id="RNA25173.1"/>
    </source>
</evidence>
<keyword evidence="2" id="KW-1185">Reference proteome</keyword>
<sequence>MREMRPAQKCWQCLRSSAFSNLLTRSGHLLQNRFIERSSLVFTRNLTNPEHKYKLPMAY</sequence>
<gene>
    <name evidence="1" type="ORF">BpHYR1_003805</name>
</gene>
<name>A0A3M7RNL7_BRAPC</name>
<accession>A0A3M7RNL7</accession>
<organism evidence="1 2">
    <name type="scientific">Brachionus plicatilis</name>
    <name type="common">Marine rotifer</name>
    <name type="synonym">Brachionus muelleri</name>
    <dbReference type="NCBI Taxonomy" id="10195"/>
    <lineage>
        <taxon>Eukaryota</taxon>
        <taxon>Metazoa</taxon>
        <taxon>Spiralia</taxon>
        <taxon>Gnathifera</taxon>
        <taxon>Rotifera</taxon>
        <taxon>Eurotatoria</taxon>
        <taxon>Monogononta</taxon>
        <taxon>Pseudotrocha</taxon>
        <taxon>Ploima</taxon>
        <taxon>Brachionidae</taxon>
        <taxon>Brachionus</taxon>
    </lineage>
</organism>
<dbReference type="AlphaFoldDB" id="A0A3M7RNL7"/>
<evidence type="ECO:0000313" key="2">
    <source>
        <dbReference type="Proteomes" id="UP000276133"/>
    </source>
</evidence>
<reference evidence="1 2" key="1">
    <citation type="journal article" date="2018" name="Sci. Rep.">
        <title>Genomic signatures of local adaptation to the degree of environmental predictability in rotifers.</title>
        <authorList>
            <person name="Franch-Gras L."/>
            <person name="Hahn C."/>
            <person name="Garcia-Roger E.M."/>
            <person name="Carmona M.J."/>
            <person name="Serra M."/>
            <person name="Gomez A."/>
        </authorList>
    </citation>
    <scope>NUCLEOTIDE SEQUENCE [LARGE SCALE GENOMIC DNA]</scope>
    <source>
        <strain evidence="1">HYR1</strain>
    </source>
</reference>